<reference evidence="1" key="1">
    <citation type="submission" date="2020-02" db="EMBL/GenBank/DDBJ databases">
        <authorList>
            <person name="Meier V. D."/>
        </authorList>
    </citation>
    <scope>NUCLEOTIDE SEQUENCE</scope>
    <source>
        <strain evidence="1">AVDCRST_MAG95</strain>
    </source>
</reference>
<accession>A0A6J4H7R0</accession>
<name>A0A6J4H7R0_9BACT</name>
<evidence type="ECO:0000313" key="1">
    <source>
        <dbReference type="EMBL" id="CAA9216086.1"/>
    </source>
</evidence>
<feature type="non-terminal residue" evidence="1">
    <location>
        <position position="26"/>
    </location>
</feature>
<protein>
    <submittedName>
        <fullName evidence="1">Uncharacterized protein</fullName>
    </submittedName>
</protein>
<sequence>MGQYQGAVNKVAEDSQQLVVVAGLKN</sequence>
<dbReference type="AlphaFoldDB" id="A0A6J4H7R0"/>
<organism evidence="1">
    <name type="scientific">uncultured Adhaeribacter sp</name>
    <dbReference type="NCBI Taxonomy" id="448109"/>
    <lineage>
        <taxon>Bacteria</taxon>
        <taxon>Pseudomonadati</taxon>
        <taxon>Bacteroidota</taxon>
        <taxon>Cytophagia</taxon>
        <taxon>Cytophagales</taxon>
        <taxon>Hymenobacteraceae</taxon>
        <taxon>Adhaeribacter</taxon>
        <taxon>environmental samples</taxon>
    </lineage>
</organism>
<proteinExistence type="predicted"/>
<dbReference type="EMBL" id="CADCTJ010000100">
    <property type="protein sequence ID" value="CAA9216086.1"/>
    <property type="molecule type" value="Genomic_DNA"/>
</dbReference>
<gene>
    <name evidence="1" type="ORF">AVDCRST_MAG95-327</name>
</gene>